<comment type="caution">
    <text evidence="1">The sequence shown here is derived from an EMBL/GenBank/DDBJ whole genome shotgun (WGS) entry which is preliminary data.</text>
</comment>
<dbReference type="EMBL" id="JARBHB010000006">
    <property type="protein sequence ID" value="KAJ8881691.1"/>
    <property type="molecule type" value="Genomic_DNA"/>
</dbReference>
<evidence type="ECO:0000313" key="2">
    <source>
        <dbReference type="Proteomes" id="UP001159363"/>
    </source>
</evidence>
<evidence type="ECO:0000313" key="1">
    <source>
        <dbReference type="EMBL" id="KAJ8881691.1"/>
    </source>
</evidence>
<name>A0ABQ9HBX8_9NEOP</name>
<accession>A0ABQ9HBX8</accession>
<protein>
    <submittedName>
        <fullName evidence="1">Uncharacterized protein</fullName>
    </submittedName>
</protein>
<organism evidence="1 2">
    <name type="scientific">Dryococelus australis</name>
    <dbReference type="NCBI Taxonomy" id="614101"/>
    <lineage>
        <taxon>Eukaryota</taxon>
        <taxon>Metazoa</taxon>
        <taxon>Ecdysozoa</taxon>
        <taxon>Arthropoda</taxon>
        <taxon>Hexapoda</taxon>
        <taxon>Insecta</taxon>
        <taxon>Pterygota</taxon>
        <taxon>Neoptera</taxon>
        <taxon>Polyneoptera</taxon>
        <taxon>Phasmatodea</taxon>
        <taxon>Verophasmatodea</taxon>
        <taxon>Anareolatae</taxon>
        <taxon>Phasmatidae</taxon>
        <taxon>Eurycanthinae</taxon>
        <taxon>Dryococelus</taxon>
    </lineage>
</organism>
<dbReference type="Proteomes" id="UP001159363">
    <property type="component" value="Chromosome 5"/>
</dbReference>
<gene>
    <name evidence="1" type="ORF">PR048_018177</name>
</gene>
<keyword evidence="2" id="KW-1185">Reference proteome</keyword>
<reference evidence="1 2" key="1">
    <citation type="submission" date="2023-02" db="EMBL/GenBank/DDBJ databases">
        <title>LHISI_Scaffold_Assembly.</title>
        <authorList>
            <person name="Stuart O.P."/>
            <person name="Cleave R."/>
            <person name="Magrath M.J.L."/>
            <person name="Mikheyev A.S."/>
        </authorList>
    </citation>
    <scope>NUCLEOTIDE SEQUENCE [LARGE SCALE GENOMIC DNA]</scope>
    <source>
        <strain evidence="1">Daus_M_001</strain>
        <tissue evidence="1">Leg muscle</tissue>
    </source>
</reference>
<sequence length="796" mass="88750">MMKRNDEFGRLCRDLESRRGPDTLYLALQLWSPGKLFLLRPAAVGHSTSIIPNCYPTDRQQFGIFPPVSFLGHRCIGRRIVLAGYATSGQLPGEMNGEARSNSSRTLPGDELTCFDTIDCSILMPTVLPKVTVRREDMLSSLNGAATNQLHCHQIEGEQIHASYSSPTLGYCSDSANETRLERSPNTCTALKDRYCYQKPVVAIWAFWHNRDQEVALWLQGFGRHLGFLDFPLPIWSRSHHSWMLGASAAILILELANRGAELKIPFGTVQDRTSGPWVTRLTPYITRLATSLGFVLPYVANDGTKWTRWGWSRCDRTSTQLSEIVRSQESDTRGVEGCNYAQPTYMFMAGYVRTTLHTPPTSPMLRAPSAIPHCVLANDMLMKHVAVWATMWINTARHIQVLVVIQQGELTERLCCGTDPQLHSTEQLSHEGTLLSGSPEARLRELRVKSGGCGRDAGSGRGSRYGESRLRICFYLQRRRRRLRDDECRVGGRGFHWIFRWGALIFILGPAWNDISPLGQSPVTSPQVCSLLAILLRETADWTWRDRRKCVVECALEVRNNQSPLSRRAWRQYSGGAEIRAALWRCLVPRWTPHCERSLQPAAFYRSDDVSSGHLHTACRLGDVLNSVASLAAGTSLPPHGSRCCSGLTARLPRRRTGFDFQRCSPRIFARGKSAGRYRWSAGFLGDLPLPLLFHSGTAVYSPQLHSSALKTSLLRAAQICSLAHKPLPGASKRHLLRTVADGKTGRQLCVLPVKIMGNLILIVVPPFVCLRTAVNLDTCASVDISCLWAASCHP</sequence>
<proteinExistence type="predicted"/>